<evidence type="ECO:0000256" key="8">
    <source>
        <dbReference type="SAM" id="Phobius"/>
    </source>
</evidence>
<feature type="domain" description="ABC transmembrane type-1" evidence="9">
    <location>
        <begin position="72"/>
        <end position="228"/>
    </location>
</feature>
<feature type="transmembrane region" description="Helical" evidence="8">
    <location>
        <begin position="68"/>
        <end position="91"/>
    </location>
</feature>
<dbReference type="InterPro" id="IPR051789">
    <property type="entry name" value="Bact_Polyamine_Transport"/>
</dbReference>
<dbReference type="GO" id="GO:0055085">
    <property type="term" value="P:transmembrane transport"/>
    <property type="evidence" value="ECO:0007669"/>
    <property type="project" value="InterPro"/>
</dbReference>
<dbReference type="EMBL" id="UINC01184790">
    <property type="protein sequence ID" value="SVD96167.1"/>
    <property type="molecule type" value="Genomic_DNA"/>
</dbReference>
<dbReference type="PANTHER" id="PTHR43848">
    <property type="entry name" value="PUTRESCINE TRANSPORT SYSTEM PERMEASE PROTEIN POTI"/>
    <property type="match status" value="1"/>
</dbReference>
<feature type="non-terminal residue" evidence="10">
    <location>
        <position position="228"/>
    </location>
</feature>
<dbReference type="PANTHER" id="PTHR43848:SF2">
    <property type="entry name" value="PUTRESCINE TRANSPORT SYSTEM PERMEASE PROTEIN POTI"/>
    <property type="match status" value="1"/>
</dbReference>
<dbReference type="AlphaFoldDB" id="A0A382ZKT2"/>
<keyword evidence="3" id="KW-0813">Transport</keyword>
<feature type="transmembrane region" description="Helical" evidence="8">
    <location>
        <begin position="140"/>
        <end position="161"/>
    </location>
</feature>
<dbReference type="Gene3D" id="1.10.3720.10">
    <property type="entry name" value="MetI-like"/>
    <property type="match status" value="1"/>
</dbReference>
<evidence type="ECO:0000313" key="10">
    <source>
        <dbReference type="EMBL" id="SVD96167.1"/>
    </source>
</evidence>
<evidence type="ECO:0000256" key="2">
    <source>
        <dbReference type="ARBA" id="ARBA00007069"/>
    </source>
</evidence>
<evidence type="ECO:0000256" key="7">
    <source>
        <dbReference type="ARBA" id="ARBA00023136"/>
    </source>
</evidence>
<comment type="similarity">
    <text evidence="2">Belongs to the binding-protein-dependent transport system permease family. CysTW subfamily.</text>
</comment>
<feature type="transmembrane region" description="Helical" evidence="8">
    <location>
        <begin position="20"/>
        <end position="41"/>
    </location>
</feature>
<evidence type="ECO:0000256" key="5">
    <source>
        <dbReference type="ARBA" id="ARBA00022692"/>
    </source>
</evidence>
<dbReference type="CDD" id="cd06261">
    <property type="entry name" value="TM_PBP2"/>
    <property type="match status" value="1"/>
</dbReference>
<gene>
    <name evidence="10" type="ORF">METZ01_LOCUS449021</name>
</gene>
<evidence type="ECO:0000256" key="3">
    <source>
        <dbReference type="ARBA" id="ARBA00022448"/>
    </source>
</evidence>
<keyword evidence="7 8" id="KW-0472">Membrane</keyword>
<evidence type="ECO:0000256" key="6">
    <source>
        <dbReference type="ARBA" id="ARBA00022989"/>
    </source>
</evidence>
<dbReference type="InterPro" id="IPR000515">
    <property type="entry name" value="MetI-like"/>
</dbReference>
<dbReference type="PROSITE" id="PS50928">
    <property type="entry name" value="ABC_TM1"/>
    <property type="match status" value="1"/>
</dbReference>
<comment type="subcellular location">
    <subcellularLocation>
        <location evidence="1">Cell membrane</location>
        <topology evidence="1">Multi-pass membrane protein</topology>
    </subcellularLocation>
</comment>
<evidence type="ECO:0000256" key="4">
    <source>
        <dbReference type="ARBA" id="ARBA00022475"/>
    </source>
</evidence>
<evidence type="ECO:0000256" key="1">
    <source>
        <dbReference type="ARBA" id="ARBA00004651"/>
    </source>
</evidence>
<dbReference type="GO" id="GO:0005886">
    <property type="term" value="C:plasma membrane"/>
    <property type="evidence" value="ECO:0007669"/>
    <property type="project" value="UniProtKB-SubCell"/>
</dbReference>
<dbReference type="InterPro" id="IPR035906">
    <property type="entry name" value="MetI-like_sf"/>
</dbReference>
<organism evidence="10">
    <name type="scientific">marine metagenome</name>
    <dbReference type="NCBI Taxonomy" id="408172"/>
    <lineage>
        <taxon>unclassified sequences</taxon>
        <taxon>metagenomes</taxon>
        <taxon>ecological metagenomes</taxon>
    </lineage>
</organism>
<reference evidence="10" key="1">
    <citation type="submission" date="2018-05" db="EMBL/GenBank/DDBJ databases">
        <authorList>
            <person name="Lanie J.A."/>
            <person name="Ng W.-L."/>
            <person name="Kazmierczak K.M."/>
            <person name="Andrzejewski T.M."/>
            <person name="Davidsen T.M."/>
            <person name="Wayne K.J."/>
            <person name="Tettelin H."/>
            <person name="Glass J.I."/>
            <person name="Rusch D."/>
            <person name="Podicherti R."/>
            <person name="Tsui H.-C.T."/>
            <person name="Winkler M.E."/>
        </authorList>
    </citation>
    <scope>NUCLEOTIDE SEQUENCE</scope>
</reference>
<feature type="transmembrane region" description="Helical" evidence="8">
    <location>
        <begin position="111"/>
        <end position="134"/>
    </location>
</feature>
<sequence>MNNGTQRRRRLDLGNTALGIAAASALGFLYGPIITLMIFSFNDNPITRLPLTGWTLDWYYKALTNSDLLAALWNSVIVAVAAVMICLVIGIPTAFALDRFDFRGKTLFRRLVILPITLPGIITGVSILAFFSMAGVKLSLLTVIIGHGTALTAIVVTNVFARLQRFDRRIEEASADIGARPWQTFIYITLPNIRSAIIGSALIAFTLSFDEIPVTYFLTGRDNTLPMY</sequence>
<protein>
    <recommendedName>
        <fullName evidence="9">ABC transmembrane type-1 domain-containing protein</fullName>
    </recommendedName>
</protein>
<accession>A0A382ZKT2</accession>
<keyword evidence="4" id="KW-1003">Cell membrane</keyword>
<evidence type="ECO:0000259" key="9">
    <source>
        <dbReference type="PROSITE" id="PS50928"/>
    </source>
</evidence>
<dbReference type="SUPFAM" id="SSF161098">
    <property type="entry name" value="MetI-like"/>
    <property type="match status" value="1"/>
</dbReference>
<dbReference type="Pfam" id="PF00528">
    <property type="entry name" value="BPD_transp_1"/>
    <property type="match status" value="1"/>
</dbReference>
<keyword evidence="5 8" id="KW-0812">Transmembrane</keyword>
<keyword evidence="6 8" id="KW-1133">Transmembrane helix</keyword>
<proteinExistence type="inferred from homology"/>
<name>A0A382ZKT2_9ZZZZ</name>